<accession>A0ACA9MRC1</accession>
<organism evidence="1 2">
    <name type="scientific">Racocetra persica</name>
    <dbReference type="NCBI Taxonomy" id="160502"/>
    <lineage>
        <taxon>Eukaryota</taxon>
        <taxon>Fungi</taxon>
        <taxon>Fungi incertae sedis</taxon>
        <taxon>Mucoromycota</taxon>
        <taxon>Glomeromycotina</taxon>
        <taxon>Glomeromycetes</taxon>
        <taxon>Diversisporales</taxon>
        <taxon>Gigasporaceae</taxon>
        <taxon>Racocetra</taxon>
    </lineage>
</organism>
<keyword evidence="2" id="KW-1185">Reference proteome</keyword>
<protein>
    <submittedName>
        <fullName evidence="1">25984_t:CDS:1</fullName>
    </submittedName>
</protein>
<proteinExistence type="predicted"/>
<dbReference type="EMBL" id="CAJVQC010009630">
    <property type="protein sequence ID" value="CAG8607077.1"/>
    <property type="molecule type" value="Genomic_DNA"/>
</dbReference>
<gene>
    <name evidence="1" type="ORF">RPERSI_LOCUS6148</name>
</gene>
<name>A0ACA9MRC1_9GLOM</name>
<evidence type="ECO:0000313" key="1">
    <source>
        <dbReference type="EMBL" id="CAG8607077.1"/>
    </source>
</evidence>
<comment type="caution">
    <text evidence="1">The sequence shown here is derived from an EMBL/GenBank/DDBJ whole genome shotgun (WGS) entry which is preliminary data.</text>
</comment>
<feature type="non-terminal residue" evidence="1">
    <location>
        <position position="1"/>
    </location>
</feature>
<sequence>IPNILTLRNLAKNLEREKEERRKELNIMNPSDHKILMQEFLQVAHLSPSTKHDESARRLLEMEKVIKYKVEEISRKIYVKVESETTPGFHLRAAALYINKLRKQEPNKHLPKMIFLTYQEAQNIYHSQYDDKSEVLVGSENEDDISNKSDEDTDNESNDHNINDNSRITTSSKEIFNHIEHILGINSSLVMSPSNVPVLNEPRSNKINIDTLNITAIYKQEFKEFLESILRNLQTLQENSLFLQNLIKSKNPSIKEQYNESDQYTLLTHLLSLVTSNSFKEMQNLVNIIYKDMNPHRHTTSNANILPLEQETKQKWKVSYKS</sequence>
<reference evidence="1" key="1">
    <citation type="submission" date="2021-06" db="EMBL/GenBank/DDBJ databases">
        <authorList>
            <person name="Kallberg Y."/>
            <person name="Tangrot J."/>
            <person name="Rosling A."/>
        </authorList>
    </citation>
    <scope>NUCLEOTIDE SEQUENCE</scope>
    <source>
        <strain evidence="1">MA461A</strain>
    </source>
</reference>
<dbReference type="Proteomes" id="UP000789920">
    <property type="component" value="Unassembled WGS sequence"/>
</dbReference>
<evidence type="ECO:0000313" key="2">
    <source>
        <dbReference type="Proteomes" id="UP000789920"/>
    </source>
</evidence>